<dbReference type="InterPro" id="IPR050891">
    <property type="entry name" value="TatD-type_Hydrolase"/>
</dbReference>
<dbReference type="InterPro" id="IPR001130">
    <property type="entry name" value="TatD-like"/>
</dbReference>
<dbReference type="PIRSF" id="PIRSF005902">
    <property type="entry name" value="DNase_TatD"/>
    <property type="match status" value="1"/>
</dbReference>
<evidence type="ECO:0008006" key="8">
    <source>
        <dbReference type="Google" id="ProtNLM"/>
    </source>
</evidence>
<feature type="binding site" evidence="5">
    <location>
        <position position="164"/>
    </location>
    <ligand>
        <name>a divalent metal cation</name>
        <dbReference type="ChEBI" id="CHEBI:60240"/>
        <label>2</label>
    </ligand>
</feature>
<evidence type="ECO:0000313" key="6">
    <source>
        <dbReference type="EMBL" id="KAJ3222287.1"/>
    </source>
</evidence>
<feature type="binding site" evidence="5">
    <location>
        <position position="101"/>
    </location>
    <ligand>
        <name>a divalent metal cation</name>
        <dbReference type="ChEBI" id="CHEBI:60240"/>
        <label>1</label>
    </ligand>
</feature>
<dbReference type="Proteomes" id="UP001211065">
    <property type="component" value="Unassembled WGS sequence"/>
</dbReference>
<proteinExistence type="inferred from homology"/>
<dbReference type="EMBL" id="JADGJW010000182">
    <property type="protein sequence ID" value="KAJ3222287.1"/>
    <property type="molecule type" value="Genomic_DNA"/>
</dbReference>
<feature type="binding site" evidence="5">
    <location>
        <position position="137"/>
    </location>
    <ligand>
        <name>a divalent metal cation</name>
        <dbReference type="ChEBI" id="CHEBI:60240"/>
        <label>2</label>
    </ligand>
</feature>
<keyword evidence="2" id="KW-0540">Nuclease</keyword>
<dbReference type="FunFam" id="3.20.20.140:FF:000005">
    <property type="entry name" value="TatD family hydrolase"/>
    <property type="match status" value="1"/>
</dbReference>
<keyword evidence="4" id="KW-0378">Hydrolase</keyword>
<evidence type="ECO:0000256" key="3">
    <source>
        <dbReference type="ARBA" id="ARBA00022723"/>
    </source>
</evidence>
<evidence type="ECO:0000256" key="5">
    <source>
        <dbReference type="PIRSR" id="PIRSR005902-1"/>
    </source>
</evidence>
<evidence type="ECO:0000313" key="7">
    <source>
        <dbReference type="Proteomes" id="UP001211065"/>
    </source>
</evidence>
<evidence type="ECO:0000256" key="4">
    <source>
        <dbReference type="ARBA" id="ARBA00022801"/>
    </source>
</evidence>
<keyword evidence="7" id="KW-1185">Reference proteome</keyword>
<organism evidence="6 7">
    <name type="scientific">Clydaea vesicula</name>
    <dbReference type="NCBI Taxonomy" id="447962"/>
    <lineage>
        <taxon>Eukaryota</taxon>
        <taxon>Fungi</taxon>
        <taxon>Fungi incertae sedis</taxon>
        <taxon>Chytridiomycota</taxon>
        <taxon>Chytridiomycota incertae sedis</taxon>
        <taxon>Chytridiomycetes</taxon>
        <taxon>Lobulomycetales</taxon>
        <taxon>Lobulomycetaceae</taxon>
        <taxon>Clydaea</taxon>
    </lineage>
</organism>
<name>A0AAD5XZ96_9FUNG</name>
<keyword evidence="3 5" id="KW-0479">Metal-binding</keyword>
<dbReference type="GO" id="GO:0016788">
    <property type="term" value="F:hydrolase activity, acting on ester bonds"/>
    <property type="evidence" value="ECO:0007669"/>
    <property type="project" value="InterPro"/>
</dbReference>
<dbReference type="AlphaFoldDB" id="A0AAD5XZ96"/>
<comment type="caution">
    <text evidence="6">The sequence shown here is derived from an EMBL/GenBank/DDBJ whole genome shotgun (WGS) entry which is preliminary data.</text>
</comment>
<dbReference type="PANTHER" id="PTHR10060:SF15">
    <property type="entry name" value="DEOXYRIBONUCLEASE TATDN1"/>
    <property type="match status" value="1"/>
</dbReference>
<evidence type="ECO:0000256" key="2">
    <source>
        <dbReference type="ARBA" id="ARBA00022722"/>
    </source>
</evidence>
<dbReference type="Pfam" id="PF01026">
    <property type="entry name" value="TatD_DNase"/>
    <property type="match status" value="1"/>
</dbReference>
<gene>
    <name evidence="6" type="ORF">HK099_002480</name>
</gene>
<dbReference type="InterPro" id="IPR032466">
    <property type="entry name" value="Metal_Hydrolase"/>
</dbReference>
<dbReference type="SUPFAM" id="SSF51556">
    <property type="entry name" value="Metallo-dependent hydrolases"/>
    <property type="match status" value="1"/>
</dbReference>
<dbReference type="PANTHER" id="PTHR10060">
    <property type="entry name" value="TATD FAMILY DEOXYRIBONUCLEASE"/>
    <property type="match status" value="1"/>
</dbReference>
<dbReference type="GO" id="GO:0004518">
    <property type="term" value="F:nuclease activity"/>
    <property type="evidence" value="ECO:0007669"/>
    <property type="project" value="UniProtKB-KW"/>
</dbReference>
<dbReference type="Gene3D" id="3.20.20.140">
    <property type="entry name" value="Metal-dependent hydrolases"/>
    <property type="match status" value="1"/>
</dbReference>
<dbReference type="CDD" id="cd01310">
    <property type="entry name" value="TatD_DNAse"/>
    <property type="match status" value="1"/>
</dbReference>
<protein>
    <recommendedName>
        <fullName evidence="8">Hydrolase TatD</fullName>
    </recommendedName>
</protein>
<dbReference type="GO" id="GO:0046872">
    <property type="term" value="F:metal ion binding"/>
    <property type="evidence" value="ECO:0007669"/>
    <property type="project" value="UniProtKB-KW"/>
</dbReference>
<accession>A0AAD5XZ96</accession>
<reference evidence="6" key="1">
    <citation type="submission" date="2020-05" db="EMBL/GenBank/DDBJ databases">
        <title>Phylogenomic resolution of chytrid fungi.</title>
        <authorList>
            <person name="Stajich J.E."/>
            <person name="Amses K."/>
            <person name="Simmons R."/>
            <person name="Seto K."/>
            <person name="Myers J."/>
            <person name="Bonds A."/>
            <person name="Quandt C.A."/>
            <person name="Barry K."/>
            <person name="Liu P."/>
            <person name="Grigoriev I."/>
            <person name="Longcore J.E."/>
            <person name="James T.Y."/>
        </authorList>
    </citation>
    <scope>NUCLEOTIDE SEQUENCE</scope>
    <source>
        <strain evidence="6">JEL0476</strain>
    </source>
</reference>
<feature type="binding site" evidence="5">
    <location>
        <position position="216"/>
    </location>
    <ligand>
        <name>a divalent metal cation</name>
        <dbReference type="ChEBI" id="CHEBI:60240"/>
        <label>1</label>
    </ligand>
</feature>
<comment type="similarity">
    <text evidence="1">Belongs to the metallo-dependent hydrolases superfamily. TatD-type hydrolase family.</text>
</comment>
<evidence type="ECO:0000256" key="1">
    <source>
        <dbReference type="ARBA" id="ARBA00009275"/>
    </source>
</evidence>
<sequence>MSTAKLIDIGANLTYHSLANNINCVIQRAKDNHLKKIVITGTSLKNSKDAIELAKQYPHFLYATVGIHPHDADKHICIKDISHQLENLAIQNLDVVKSLGECGLDFNRNFSTRENQIAMFEIQLKLAEKLKLPIFLHERDAHNDLVLCLKNTLSKDYLCHTVVHCYADGVKEHLEEYLDLGCYIGITGWITEAKRGKDLFEIVNIIPIERLMIETDSPFLKPRNIKDKELRKGRDNEPAYLKYVLRKVAESYSQLAQFQSLDIEEVEEILGNQTTLNAERFFNL</sequence>